<sequence>MLVSVWRYAHLALAIVSSVFLLLLAVTGVILAVDAVNEQRSSYRAENIDSLDLSQTLPNLRKIYPEIVELTIDYGQFVSIDAVDTKGSSVKGYIDPKTGKFLGEKDNKSQFVQWVTALHRSLFLKVTGRVIIGVVSFLLFLITVSGLVLIVKRQQGVRNFFAKINRDFFSQYFHVVSGRLFLIPVFILALTGTYLFMVRIGLLDKTNQTVEYQVKTEQAERDIANFSIFKRTKLSDVVKVEFPFMEDDPEEYYVLKLKDRELTINQLNGSIHKEVTYPFTALAEQVSLDLHTGQTNRIWAIILGLASLNILFFIYTGFVITFKRTRIKIKNCYSTGEAEIIILVGTENGSTSFFANQIHKQLLADGQKSLLLGMNQYQTFPRAKHIIVFTSTYGLGTAPSNASQFGKKIWTYSQQAVNFSVLGFGSKAYPDFCAYAHEIDILLAQQSWANRLIPLHTVNDKNVDELISWIHHWSEKTGIAIVSTPAIYTPKVAGLKRFRVIEKSVLSANNSTFTVLLKPQDRVQIQSGDLLAIYPAKDQRERFYSIGYKNGMVQLVVKLFPDGFGSSFLYQLQQHQLLEARVLVNPRFHFPKSAPAVALIANGTGIAPFLGMIAENQAKTPVRLYAGFRYDNATTAHYRQFAEEQKHLGQLQQLRLAFSREQPAQYVMDLIREEGVYFVNLLEHNGCVMLCGALQMQHDVEAVLNEILLKSSGKTLEYYKRIGQVLTDCY</sequence>
<dbReference type="EC" id="1.6.2.4" evidence="2"/>
<dbReference type="InterPro" id="IPR005625">
    <property type="entry name" value="PepSY-ass_TM"/>
</dbReference>
<dbReference type="RefSeq" id="WP_028068607.1">
    <property type="nucleotide sequence ID" value="NZ_LR590484.1"/>
</dbReference>
<dbReference type="InterPro" id="IPR039261">
    <property type="entry name" value="FNR_nucleotide-bd"/>
</dbReference>
<organism evidence="5 6">
    <name type="scientific">Sphingobacterium thalpophilum</name>
    <dbReference type="NCBI Taxonomy" id="259"/>
    <lineage>
        <taxon>Bacteria</taxon>
        <taxon>Pseudomonadati</taxon>
        <taxon>Bacteroidota</taxon>
        <taxon>Sphingobacteriia</taxon>
        <taxon>Sphingobacteriales</taxon>
        <taxon>Sphingobacteriaceae</taxon>
        <taxon>Sphingobacterium</taxon>
    </lineage>
</organism>
<dbReference type="GO" id="GO:0003958">
    <property type="term" value="F:NADPH-hemoprotein reductase activity"/>
    <property type="evidence" value="ECO:0007669"/>
    <property type="project" value="UniProtKB-EC"/>
</dbReference>
<dbReference type="InterPro" id="IPR008254">
    <property type="entry name" value="Flavodoxin/NO_synth"/>
</dbReference>
<keyword evidence="3" id="KW-0472">Membrane</keyword>
<keyword evidence="5" id="KW-0560">Oxidoreductase</keyword>
<dbReference type="Pfam" id="PF00970">
    <property type="entry name" value="FAD_binding_6"/>
    <property type="match status" value="1"/>
</dbReference>
<dbReference type="PANTHER" id="PTHR19384">
    <property type="entry name" value="NITRIC OXIDE SYNTHASE-RELATED"/>
    <property type="match status" value="1"/>
</dbReference>
<dbReference type="InterPro" id="IPR017938">
    <property type="entry name" value="Riboflavin_synthase-like_b-brl"/>
</dbReference>
<protein>
    <recommendedName>
        <fullName evidence="2">NADPH--hemoprotein reductase</fullName>
        <ecNumber evidence="2">1.6.2.4</ecNumber>
    </recommendedName>
</protein>
<dbReference type="SUPFAM" id="SSF52343">
    <property type="entry name" value="Ferredoxin reductase-like, C-terminal NADP-linked domain"/>
    <property type="match status" value="1"/>
</dbReference>
<dbReference type="Gene3D" id="3.40.50.80">
    <property type="entry name" value="Nucleotide-binding domain of ferredoxin-NADP reductase (FNR) module"/>
    <property type="match status" value="1"/>
</dbReference>
<dbReference type="InterPro" id="IPR029039">
    <property type="entry name" value="Flavoprotein-like_sf"/>
</dbReference>
<evidence type="ECO:0000256" key="1">
    <source>
        <dbReference type="ARBA" id="ARBA00022630"/>
    </source>
</evidence>
<keyword evidence="3" id="KW-0812">Transmembrane</keyword>
<dbReference type="GO" id="GO:0050660">
    <property type="term" value="F:flavin adenine dinucleotide binding"/>
    <property type="evidence" value="ECO:0007669"/>
    <property type="project" value="TreeGrafter"/>
</dbReference>
<feature type="domain" description="Flavodoxin-like" evidence="4">
    <location>
        <begin position="340"/>
        <end position="478"/>
    </location>
</feature>
<dbReference type="Pfam" id="PF00258">
    <property type="entry name" value="Flavodoxin_1"/>
    <property type="match status" value="1"/>
</dbReference>
<evidence type="ECO:0000259" key="4">
    <source>
        <dbReference type="PROSITE" id="PS50902"/>
    </source>
</evidence>
<dbReference type="GO" id="GO:0005829">
    <property type="term" value="C:cytosol"/>
    <property type="evidence" value="ECO:0007669"/>
    <property type="project" value="TreeGrafter"/>
</dbReference>
<keyword evidence="1" id="KW-0285">Flavoprotein</keyword>
<dbReference type="GeneID" id="78465707"/>
<dbReference type="GO" id="GO:0010181">
    <property type="term" value="F:FMN binding"/>
    <property type="evidence" value="ECO:0007669"/>
    <property type="project" value="InterPro"/>
</dbReference>
<dbReference type="SUPFAM" id="SSF52218">
    <property type="entry name" value="Flavoproteins"/>
    <property type="match status" value="1"/>
</dbReference>
<dbReference type="InterPro" id="IPR001433">
    <property type="entry name" value="OxRdtase_FAD/NAD-bd"/>
</dbReference>
<dbReference type="PROSITE" id="PS50902">
    <property type="entry name" value="FLAVODOXIN_LIKE"/>
    <property type="match status" value="1"/>
</dbReference>
<dbReference type="Gene3D" id="3.40.50.360">
    <property type="match status" value="1"/>
</dbReference>
<proteinExistence type="predicted"/>
<dbReference type="Proteomes" id="UP000308196">
    <property type="component" value="Chromosome"/>
</dbReference>
<gene>
    <name evidence="5" type="primary">cysJ</name>
    <name evidence="5" type="ORF">NCTC11429_05161</name>
</gene>
<name>A0A4U9W7C9_9SPHI</name>
<reference evidence="5 6" key="1">
    <citation type="submission" date="2019-05" db="EMBL/GenBank/DDBJ databases">
        <authorList>
            <consortium name="Pathogen Informatics"/>
        </authorList>
    </citation>
    <scope>NUCLEOTIDE SEQUENCE [LARGE SCALE GENOMIC DNA]</scope>
    <source>
        <strain evidence="5 6">NCTC11429</strain>
    </source>
</reference>
<dbReference type="Pfam" id="PF00175">
    <property type="entry name" value="NAD_binding_1"/>
    <property type="match status" value="1"/>
</dbReference>
<feature type="transmembrane region" description="Helical" evidence="3">
    <location>
        <begin position="298"/>
        <end position="320"/>
    </location>
</feature>
<feature type="transmembrane region" description="Helical" evidence="3">
    <location>
        <begin position="130"/>
        <end position="151"/>
    </location>
</feature>
<dbReference type="Pfam" id="PF03929">
    <property type="entry name" value="PepSY_TM"/>
    <property type="match status" value="1"/>
</dbReference>
<dbReference type="SUPFAM" id="SSF63380">
    <property type="entry name" value="Riboflavin synthase domain-like"/>
    <property type="match status" value="1"/>
</dbReference>
<dbReference type="AlphaFoldDB" id="A0A4U9W7C9"/>
<evidence type="ECO:0000313" key="5">
    <source>
        <dbReference type="EMBL" id="VTR54775.1"/>
    </source>
</evidence>
<accession>A0A4U9W7C9</accession>
<evidence type="ECO:0000313" key="6">
    <source>
        <dbReference type="Proteomes" id="UP000308196"/>
    </source>
</evidence>
<keyword evidence="3" id="KW-1133">Transmembrane helix</keyword>
<feature type="transmembrane region" description="Helical" evidence="3">
    <location>
        <begin position="12"/>
        <end position="33"/>
    </location>
</feature>
<evidence type="ECO:0000256" key="3">
    <source>
        <dbReference type="SAM" id="Phobius"/>
    </source>
</evidence>
<dbReference type="PANTHER" id="PTHR19384:SF17">
    <property type="entry name" value="NADPH--CYTOCHROME P450 REDUCTASE"/>
    <property type="match status" value="1"/>
</dbReference>
<dbReference type="STRING" id="1123265.GCA_000686625_00498"/>
<dbReference type="InterPro" id="IPR008333">
    <property type="entry name" value="Cbr1-like_FAD-bd_dom"/>
</dbReference>
<feature type="transmembrane region" description="Helical" evidence="3">
    <location>
        <begin position="172"/>
        <end position="197"/>
    </location>
</feature>
<dbReference type="KEGG" id="stha:NCTC11429_05161"/>
<evidence type="ECO:0000256" key="2">
    <source>
        <dbReference type="ARBA" id="ARBA00023797"/>
    </source>
</evidence>
<dbReference type="EMBL" id="LR590484">
    <property type="protein sequence ID" value="VTR54775.1"/>
    <property type="molecule type" value="Genomic_DNA"/>
</dbReference>